<dbReference type="EnsemblPlants" id="OB01G31520.1">
    <property type="protein sequence ID" value="OB01G31520.1"/>
    <property type="gene ID" value="OB01G31520"/>
</dbReference>
<dbReference type="Proteomes" id="UP000006038">
    <property type="component" value="Chromosome 1"/>
</dbReference>
<organism evidence="2">
    <name type="scientific">Oryza brachyantha</name>
    <name type="common">malo sina</name>
    <dbReference type="NCBI Taxonomy" id="4533"/>
    <lineage>
        <taxon>Eukaryota</taxon>
        <taxon>Viridiplantae</taxon>
        <taxon>Streptophyta</taxon>
        <taxon>Embryophyta</taxon>
        <taxon>Tracheophyta</taxon>
        <taxon>Spermatophyta</taxon>
        <taxon>Magnoliopsida</taxon>
        <taxon>Liliopsida</taxon>
        <taxon>Poales</taxon>
        <taxon>Poaceae</taxon>
        <taxon>BOP clade</taxon>
        <taxon>Oryzoideae</taxon>
        <taxon>Oryzeae</taxon>
        <taxon>Oryzinae</taxon>
        <taxon>Oryza</taxon>
    </lineage>
</organism>
<feature type="signal peptide" evidence="1">
    <location>
        <begin position="1"/>
        <end position="22"/>
    </location>
</feature>
<feature type="chain" id="PRO_5003773330" evidence="1">
    <location>
        <begin position="23"/>
        <end position="215"/>
    </location>
</feature>
<dbReference type="GO" id="GO:0010183">
    <property type="term" value="P:pollen tube guidance"/>
    <property type="evidence" value="ECO:0007669"/>
    <property type="project" value="TreeGrafter"/>
</dbReference>
<reference evidence="2" key="1">
    <citation type="journal article" date="2013" name="Nat. Commun.">
        <title>Whole-genome sequencing of Oryza brachyantha reveals mechanisms underlying Oryza genome evolution.</title>
        <authorList>
            <person name="Chen J."/>
            <person name="Huang Q."/>
            <person name="Gao D."/>
            <person name="Wang J."/>
            <person name="Lang Y."/>
            <person name="Liu T."/>
            <person name="Li B."/>
            <person name="Bai Z."/>
            <person name="Luis Goicoechea J."/>
            <person name="Liang C."/>
            <person name="Chen C."/>
            <person name="Zhang W."/>
            <person name="Sun S."/>
            <person name="Liao Y."/>
            <person name="Zhang X."/>
            <person name="Yang L."/>
            <person name="Song C."/>
            <person name="Wang M."/>
            <person name="Shi J."/>
            <person name="Liu G."/>
            <person name="Liu J."/>
            <person name="Zhou H."/>
            <person name="Zhou W."/>
            <person name="Yu Q."/>
            <person name="An N."/>
            <person name="Chen Y."/>
            <person name="Cai Q."/>
            <person name="Wang B."/>
            <person name="Liu B."/>
            <person name="Min J."/>
            <person name="Huang Y."/>
            <person name="Wu H."/>
            <person name="Li Z."/>
            <person name="Zhang Y."/>
            <person name="Yin Y."/>
            <person name="Song W."/>
            <person name="Jiang J."/>
            <person name="Jackson S.A."/>
            <person name="Wing R.A."/>
            <person name="Wang J."/>
            <person name="Chen M."/>
        </authorList>
    </citation>
    <scope>NUCLEOTIDE SEQUENCE [LARGE SCALE GENOMIC DNA]</scope>
    <source>
        <strain evidence="2">cv. IRGC 101232</strain>
    </source>
</reference>
<reference evidence="2" key="2">
    <citation type="submission" date="2013-04" db="UniProtKB">
        <authorList>
            <consortium name="EnsemblPlants"/>
        </authorList>
    </citation>
    <scope>IDENTIFICATION</scope>
</reference>
<dbReference type="STRING" id="4533.J3L1P6"/>
<name>J3L1P6_ORYBR</name>
<evidence type="ECO:0000256" key="1">
    <source>
        <dbReference type="SAM" id="SignalP"/>
    </source>
</evidence>
<accession>J3L1P6</accession>
<sequence>MGSLRRLRVLAVVLVLIAAACSESPANAQRPPPGVCAALGSPLIGHDGHIMACSGKNLVAFERNGSTAWIAPLGHTCKEDISPVAEGEEIYLVAEDKVIKITPKKLHTADPPSEVFFSYNSTPGRSEEIIGLATSGVYSSLLVTIRNRGLFSFSLRTGLQWSAGPMLAYFDCRLGCKTNISGCYFISAPVVDQWEETVYLSNTEGKLYSLYIRSG</sequence>
<dbReference type="PROSITE" id="PS51257">
    <property type="entry name" value="PROKAR_LIPOPROTEIN"/>
    <property type="match status" value="1"/>
</dbReference>
<dbReference type="HOGENOM" id="CLU_1285015_0_0_1"/>
<evidence type="ECO:0000313" key="3">
    <source>
        <dbReference type="Proteomes" id="UP000006038"/>
    </source>
</evidence>
<keyword evidence="1" id="KW-0732">Signal</keyword>
<evidence type="ECO:0000313" key="2">
    <source>
        <dbReference type="EnsemblPlants" id="OB01G31520.1"/>
    </source>
</evidence>
<dbReference type="GO" id="GO:0009793">
    <property type="term" value="P:embryo development ending in seed dormancy"/>
    <property type="evidence" value="ECO:0007669"/>
    <property type="project" value="TreeGrafter"/>
</dbReference>
<dbReference type="AlphaFoldDB" id="J3L1P6"/>
<dbReference type="InterPro" id="IPR045301">
    <property type="entry name" value="GEX3-like"/>
</dbReference>
<dbReference type="eggNOG" id="ENOG502QSCU">
    <property type="taxonomic scope" value="Eukaryota"/>
</dbReference>
<dbReference type="OMA" id="GHIMACS"/>
<dbReference type="PANTHER" id="PTHR37253">
    <property type="entry name" value="PROTEIN GAMETE EXPRESSED 3"/>
    <property type="match status" value="1"/>
</dbReference>
<keyword evidence="3" id="KW-1185">Reference proteome</keyword>
<dbReference type="PANTHER" id="PTHR37253:SF1">
    <property type="entry name" value="PROTEIN GAMETE EXPRESSED 3"/>
    <property type="match status" value="1"/>
</dbReference>
<dbReference type="Gramene" id="OB01G31520.1">
    <property type="protein sequence ID" value="OB01G31520.1"/>
    <property type="gene ID" value="OB01G31520"/>
</dbReference>
<proteinExistence type="predicted"/>
<protein>
    <submittedName>
        <fullName evidence="2">Uncharacterized protein</fullName>
    </submittedName>
</protein>
<dbReference type="GO" id="GO:0005886">
    <property type="term" value="C:plasma membrane"/>
    <property type="evidence" value="ECO:0007669"/>
    <property type="project" value="TreeGrafter"/>
</dbReference>